<dbReference type="EMBL" id="JBICCN010000053">
    <property type="protein sequence ID" value="KAL3097872.1"/>
    <property type="molecule type" value="Genomic_DNA"/>
</dbReference>
<name>A0ABD2K4S0_HETSC</name>
<dbReference type="AlphaFoldDB" id="A0ABD2K4S0"/>
<organism evidence="2 3">
    <name type="scientific">Heterodera schachtii</name>
    <name type="common">Sugarbeet cyst nematode worm</name>
    <name type="synonym">Tylenchus schachtii</name>
    <dbReference type="NCBI Taxonomy" id="97005"/>
    <lineage>
        <taxon>Eukaryota</taxon>
        <taxon>Metazoa</taxon>
        <taxon>Ecdysozoa</taxon>
        <taxon>Nematoda</taxon>
        <taxon>Chromadorea</taxon>
        <taxon>Rhabditida</taxon>
        <taxon>Tylenchina</taxon>
        <taxon>Tylenchomorpha</taxon>
        <taxon>Tylenchoidea</taxon>
        <taxon>Heteroderidae</taxon>
        <taxon>Heteroderinae</taxon>
        <taxon>Heterodera</taxon>
    </lineage>
</organism>
<dbReference type="PANTHER" id="PTHR36535:SF1">
    <property type="entry name" value="DUF1772 DOMAIN-CONTAINING PROTEIN"/>
    <property type="match status" value="1"/>
</dbReference>
<reference evidence="2 3" key="1">
    <citation type="submission" date="2024-10" db="EMBL/GenBank/DDBJ databases">
        <authorList>
            <person name="Kim D."/>
        </authorList>
    </citation>
    <scope>NUCLEOTIDE SEQUENCE [LARGE SCALE GENOMIC DNA]</scope>
    <source>
        <strain evidence="2">Taebaek</strain>
    </source>
</reference>
<feature type="transmembrane region" description="Helical" evidence="1">
    <location>
        <begin position="146"/>
        <end position="164"/>
    </location>
</feature>
<evidence type="ECO:0000256" key="1">
    <source>
        <dbReference type="SAM" id="Phobius"/>
    </source>
</evidence>
<keyword evidence="1" id="KW-1133">Transmembrane helix</keyword>
<dbReference type="Pfam" id="PF08592">
    <property type="entry name" value="Anthrone_oxy"/>
    <property type="match status" value="1"/>
</dbReference>
<keyword evidence="1" id="KW-0472">Membrane</keyword>
<accession>A0ABD2K4S0</accession>
<keyword evidence="3" id="KW-1185">Reference proteome</keyword>
<protein>
    <recommendedName>
        <fullName evidence="4">DUF1772-domain-containing protein</fullName>
    </recommendedName>
</protein>
<proteinExistence type="predicted"/>
<dbReference type="InterPro" id="IPR013901">
    <property type="entry name" value="Anthrone_oxy"/>
</dbReference>
<comment type="caution">
    <text evidence="2">The sequence shown here is derived from an EMBL/GenBank/DDBJ whole genome shotgun (WGS) entry which is preliminary data.</text>
</comment>
<sequence length="167" mass="17988">MSSYMSKYSSSFYAPATEPNCHCASIRKLGICASAAFTGAALYINLAEQPSRLQLETAAALKQFKESYTRAIPMQAGLAILSGIVGIGGTIKTGEKAWAFGAALMLANIPYTFLCIFPVNKRLLATNEANADENTRADLQRWGRLHAVRTVLGLIATGVYLYAVSKE</sequence>
<keyword evidence="1" id="KW-0812">Transmembrane</keyword>
<dbReference type="PANTHER" id="PTHR36535">
    <property type="entry name" value="YALI0E30327P"/>
    <property type="match status" value="1"/>
</dbReference>
<evidence type="ECO:0000313" key="2">
    <source>
        <dbReference type="EMBL" id="KAL3097872.1"/>
    </source>
</evidence>
<feature type="transmembrane region" description="Helical" evidence="1">
    <location>
        <begin position="71"/>
        <end position="91"/>
    </location>
</feature>
<dbReference type="Proteomes" id="UP001620645">
    <property type="component" value="Unassembled WGS sequence"/>
</dbReference>
<feature type="transmembrane region" description="Helical" evidence="1">
    <location>
        <begin position="97"/>
        <end position="117"/>
    </location>
</feature>
<evidence type="ECO:0000313" key="3">
    <source>
        <dbReference type="Proteomes" id="UP001620645"/>
    </source>
</evidence>
<gene>
    <name evidence="2" type="ORF">niasHS_000607</name>
</gene>
<evidence type="ECO:0008006" key="4">
    <source>
        <dbReference type="Google" id="ProtNLM"/>
    </source>
</evidence>